<name>A0A1F6T0J2_9PROT</name>
<keyword evidence="5 8" id="KW-1133">Transmembrane helix</keyword>
<proteinExistence type="inferred from homology"/>
<evidence type="ECO:0000256" key="7">
    <source>
        <dbReference type="RuleBase" id="RU003879"/>
    </source>
</evidence>
<dbReference type="AlphaFoldDB" id="A0A1F6T0J2"/>
<evidence type="ECO:0000256" key="1">
    <source>
        <dbReference type="ARBA" id="ARBA00004162"/>
    </source>
</evidence>
<dbReference type="Gene3D" id="3.30.420.270">
    <property type="match status" value="1"/>
</dbReference>
<organism evidence="9 10">
    <name type="scientific">Candidatus Muproteobacteria bacterium RBG_16_64_10</name>
    <dbReference type="NCBI Taxonomy" id="1817757"/>
    <lineage>
        <taxon>Bacteria</taxon>
        <taxon>Pseudomonadati</taxon>
        <taxon>Pseudomonadota</taxon>
        <taxon>Candidatus Muproteobacteria</taxon>
    </lineage>
</organism>
<keyword evidence="4 7" id="KW-0812">Transmembrane</keyword>
<evidence type="ECO:0000256" key="4">
    <source>
        <dbReference type="ARBA" id="ARBA00022692"/>
    </source>
</evidence>
<evidence type="ECO:0000256" key="6">
    <source>
        <dbReference type="ARBA" id="ARBA00023136"/>
    </source>
</evidence>
<protein>
    <recommendedName>
        <fullName evidence="11">Biopolymer transporter ExbD</fullName>
    </recommendedName>
</protein>
<evidence type="ECO:0008006" key="11">
    <source>
        <dbReference type="Google" id="ProtNLM"/>
    </source>
</evidence>
<accession>A0A1F6T0J2</accession>
<evidence type="ECO:0000313" key="9">
    <source>
        <dbReference type="EMBL" id="OGI38688.1"/>
    </source>
</evidence>
<evidence type="ECO:0000256" key="5">
    <source>
        <dbReference type="ARBA" id="ARBA00022989"/>
    </source>
</evidence>
<keyword evidence="7" id="KW-0653">Protein transport</keyword>
<evidence type="ECO:0000256" key="8">
    <source>
        <dbReference type="SAM" id="Phobius"/>
    </source>
</evidence>
<reference evidence="9 10" key="1">
    <citation type="journal article" date="2016" name="Nat. Commun.">
        <title>Thousands of microbial genomes shed light on interconnected biogeochemical processes in an aquifer system.</title>
        <authorList>
            <person name="Anantharaman K."/>
            <person name="Brown C.T."/>
            <person name="Hug L.A."/>
            <person name="Sharon I."/>
            <person name="Castelle C.J."/>
            <person name="Probst A.J."/>
            <person name="Thomas B.C."/>
            <person name="Singh A."/>
            <person name="Wilkins M.J."/>
            <person name="Karaoz U."/>
            <person name="Brodie E.L."/>
            <person name="Williams K.H."/>
            <person name="Hubbard S.S."/>
            <person name="Banfield J.F."/>
        </authorList>
    </citation>
    <scope>NUCLEOTIDE SEQUENCE [LARGE SCALE GENOMIC DNA]</scope>
</reference>
<comment type="similarity">
    <text evidence="2 7">Belongs to the ExbD/TolR family.</text>
</comment>
<dbReference type="Pfam" id="PF02472">
    <property type="entry name" value="ExbD"/>
    <property type="match status" value="1"/>
</dbReference>
<evidence type="ECO:0000256" key="2">
    <source>
        <dbReference type="ARBA" id="ARBA00005811"/>
    </source>
</evidence>
<evidence type="ECO:0000313" key="10">
    <source>
        <dbReference type="Proteomes" id="UP000179334"/>
    </source>
</evidence>
<dbReference type="GO" id="GO:0022857">
    <property type="term" value="F:transmembrane transporter activity"/>
    <property type="evidence" value="ECO:0007669"/>
    <property type="project" value="InterPro"/>
</dbReference>
<dbReference type="PANTHER" id="PTHR30558">
    <property type="entry name" value="EXBD MEMBRANE COMPONENT OF PMF-DRIVEN MACROMOLECULE IMPORT SYSTEM"/>
    <property type="match status" value="1"/>
</dbReference>
<comment type="caution">
    <text evidence="9">The sequence shown here is derived from an EMBL/GenBank/DDBJ whole genome shotgun (WGS) entry which is preliminary data.</text>
</comment>
<dbReference type="GO" id="GO:0015031">
    <property type="term" value="P:protein transport"/>
    <property type="evidence" value="ECO:0007669"/>
    <property type="project" value="UniProtKB-KW"/>
</dbReference>
<dbReference type="EMBL" id="MFSR01000063">
    <property type="protein sequence ID" value="OGI38688.1"/>
    <property type="molecule type" value="Genomic_DNA"/>
</dbReference>
<dbReference type="GO" id="GO:0005886">
    <property type="term" value="C:plasma membrane"/>
    <property type="evidence" value="ECO:0007669"/>
    <property type="project" value="UniProtKB-SubCell"/>
</dbReference>
<comment type="subcellular location">
    <subcellularLocation>
        <location evidence="1">Cell membrane</location>
        <topology evidence="1">Single-pass membrane protein</topology>
    </subcellularLocation>
    <subcellularLocation>
        <location evidence="7">Cell membrane</location>
        <topology evidence="7">Single-pass type II membrane protein</topology>
    </subcellularLocation>
</comment>
<keyword evidence="3" id="KW-1003">Cell membrane</keyword>
<gene>
    <name evidence="9" type="ORF">A2V91_04850</name>
</gene>
<evidence type="ECO:0000256" key="3">
    <source>
        <dbReference type="ARBA" id="ARBA00022475"/>
    </source>
</evidence>
<keyword evidence="7" id="KW-0813">Transport</keyword>
<dbReference type="Proteomes" id="UP000179334">
    <property type="component" value="Unassembled WGS sequence"/>
</dbReference>
<dbReference type="InterPro" id="IPR003400">
    <property type="entry name" value="ExbD"/>
</dbReference>
<dbReference type="PANTHER" id="PTHR30558:SF3">
    <property type="entry name" value="BIOPOLYMER TRANSPORT PROTEIN EXBD-RELATED"/>
    <property type="match status" value="1"/>
</dbReference>
<sequence>MNFRGRDSDDEPEINLIPLIDVLVLTLIFLLVTTSFSREAQLSVRLPQAVSEDKPEPNAVRVTIDARGQVYIGNTQLLNTAPETLRQALAAAAGGNKEPLIVIQADAESPHRAVVGVMDAARRLGFGRLSFATQQPTGASP</sequence>
<keyword evidence="6 8" id="KW-0472">Membrane</keyword>
<feature type="transmembrane region" description="Helical" evidence="8">
    <location>
        <begin position="16"/>
        <end position="36"/>
    </location>
</feature>